<dbReference type="Proteomes" id="UP001154078">
    <property type="component" value="Chromosome 1"/>
</dbReference>
<dbReference type="OrthoDB" id="2309723at2759"/>
<dbReference type="Gene3D" id="1.20.1050.10">
    <property type="match status" value="1"/>
</dbReference>
<dbReference type="SUPFAM" id="SSF52833">
    <property type="entry name" value="Thioredoxin-like"/>
    <property type="match status" value="1"/>
</dbReference>
<dbReference type="InterPro" id="IPR040079">
    <property type="entry name" value="Glutathione_S-Trfase"/>
</dbReference>
<name>A0A9P0ANV3_BRAAE</name>
<dbReference type="InterPro" id="IPR036282">
    <property type="entry name" value="Glutathione-S-Trfase_C_sf"/>
</dbReference>
<dbReference type="EMBL" id="OV121132">
    <property type="protein sequence ID" value="CAH0546308.1"/>
    <property type="molecule type" value="Genomic_DNA"/>
</dbReference>
<dbReference type="InterPro" id="IPR036249">
    <property type="entry name" value="Thioredoxin-like_sf"/>
</dbReference>
<evidence type="ECO:0000313" key="5">
    <source>
        <dbReference type="Proteomes" id="UP001154078"/>
    </source>
</evidence>
<protein>
    <submittedName>
        <fullName evidence="4">Uncharacterized protein</fullName>
    </submittedName>
</protein>
<dbReference type="Pfam" id="PF13417">
    <property type="entry name" value="GST_N_3"/>
    <property type="match status" value="1"/>
</dbReference>
<feature type="domain" description="GST N-terminal" evidence="2">
    <location>
        <begin position="1"/>
        <end position="82"/>
    </location>
</feature>
<dbReference type="Pfam" id="PF00043">
    <property type="entry name" value="GST_C"/>
    <property type="match status" value="1"/>
</dbReference>
<gene>
    <name evidence="4" type="ORF">MELIAE_LOCUS502</name>
</gene>
<evidence type="ECO:0000313" key="4">
    <source>
        <dbReference type="EMBL" id="CAH0546308.1"/>
    </source>
</evidence>
<dbReference type="InterPro" id="IPR004045">
    <property type="entry name" value="Glutathione_S-Trfase_N"/>
</dbReference>
<dbReference type="InterPro" id="IPR010987">
    <property type="entry name" value="Glutathione-S-Trfase_C-like"/>
</dbReference>
<feature type="domain" description="GST C-terminal" evidence="3">
    <location>
        <begin position="88"/>
        <end position="209"/>
    </location>
</feature>
<dbReference type="FunFam" id="3.40.30.10:FF:000034">
    <property type="entry name" value="glutathione S-transferase 1"/>
    <property type="match status" value="1"/>
</dbReference>
<comment type="subunit">
    <text evidence="1">Homodimer.</text>
</comment>
<evidence type="ECO:0000256" key="1">
    <source>
        <dbReference type="ARBA" id="ARBA00011738"/>
    </source>
</evidence>
<dbReference type="SFLD" id="SFLDG00358">
    <property type="entry name" value="Main_(cytGST)"/>
    <property type="match status" value="1"/>
</dbReference>
<keyword evidence="5" id="KW-1185">Reference proteome</keyword>
<dbReference type="PROSITE" id="PS50404">
    <property type="entry name" value="GST_NTER"/>
    <property type="match status" value="1"/>
</dbReference>
<proteinExistence type="predicted"/>
<dbReference type="CDD" id="cd03177">
    <property type="entry name" value="GST_C_Delta_Epsilon"/>
    <property type="match status" value="1"/>
</dbReference>
<reference evidence="4" key="1">
    <citation type="submission" date="2021-12" db="EMBL/GenBank/DDBJ databases">
        <authorList>
            <person name="King R."/>
        </authorList>
    </citation>
    <scope>NUCLEOTIDE SEQUENCE</scope>
</reference>
<dbReference type="GO" id="GO:0004364">
    <property type="term" value="F:glutathione transferase activity"/>
    <property type="evidence" value="ECO:0007669"/>
    <property type="project" value="TreeGrafter"/>
</dbReference>
<organism evidence="4 5">
    <name type="scientific">Brassicogethes aeneus</name>
    <name type="common">Rape pollen beetle</name>
    <name type="synonym">Meligethes aeneus</name>
    <dbReference type="NCBI Taxonomy" id="1431903"/>
    <lineage>
        <taxon>Eukaryota</taxon>
        <taxon>Metazoa</taxon>
        <taxon>Ecdysozoa</taxon>
        <taxon>Arthropoda</taxon>
        <taxon>Hexapoda</taxon>
        <taxon>Insecta</taxon>
        <taxon>Pterygota</taxon>
        <taxon>Neoptera</taxon>
        <taxon>Endopterygota</taxon>
        <taxon>Coleoptera</taxon>
        <taxon>Polyphaga</taxon>
        <taxon>Cucujiformia</taxon>
        <taxon>Nitidulidae</taxon>
        <taxon>Meligethinae</taxon>
        <taxon>Brassicogethes</taxon>
    </lineage>
</organism>
<dbReference type="GO" id="GO:0006749">
    <property type="term" value="P:glutathione metabolic process"/>
    <property type="evidence" value="ECO:0007669"/>
    <property type="project" value="TreeGrafter"/>
</dbReference>
<dbReference type="InterPro" id="IPR004046">
    <property type="entry name" value="GST_C"/>
</dbReference>
<dbReference type="SFLD" id="SFLDS00019">
    <property type="entry name" value="Glutathione_Transferase_(cytos"/>
    <property type="match status" value="1"/>
</dbReference>
<dbReference type="Gene3D" id="3.40.30.10">
    <property type="entry name" value="Glutaredoxin"/>
    <property type="match status" value="1"/>
</dbReference>
<dbReference type="AlphaFoldDB" id="A0A9P0ANV3"/>
<dbReference type="PROSITE" id="PS50405">
    <property type="entry name" value="GST_CTER"/>
    <property type="match status" value="1"/>
</dbReference>
<dbReference type="SFLD" id="SFLDG01153">
    <property type="entry name" value="Main.4:_Theta-like"/>
    <property type="match status" value="1"/>
</dbReference>
<dbReference type="PANTHER" id="PTHR43969">
    <property type="entry name" value="GLUTATHIONE S TRANSFERASE D10, ISOFORM A-RELATED"/>
    <property type="match status" value="1"/>
</dbReference>
<accession>A0A9P0ANV3</accession>
<dbReference type="SUPFAM" id="SSF47616">
    <property type="entry name" value="GST C-terminal domain-like"/>
    <property type="match status" value="1"/>
</dbReference>
<sequence>MGISLYYTPLSPPARAVIMTAEILGIDLDKKLVDMGKGEHLSEKFKKLNPQHTLPTLVDGEIVIWDSHAIITYLARKYGKDDSLYPKDFAKRALVDQRLHFEGSVVFPTIRHIVRSMLFKGQKTITQEQLDNVNEALNFLNTFLENQQFVAGDTLTLADISLISSTASINTFLPIDKEKYKNVCFWMDKISELPFFEVNVDGLNDFKGFMGHLMS</sequence>
<dbReference type="CDD" id="cd03045">
    <property type="entry name" value="GST_N_Delta_Epsilon"/>
    <property type="match status" value="1"/>
</dbReference>
<dbReference type="FunFam" id="1.20.1050.10:FF:000007">
    <property type="entry name" value="Glutathione S-transferase 1-1"/>
    <property type="match status" value="1"/>
</dbReference>
<evidence type="ECO:0000259" key="2">
    <source>
        <dbReference type="PROSITE" id="PS50404"/>
    </source>
</evidence>
<dbReference type="PANTHER" id="PTHR43969:SF9">
    <property type="entry name" value="GLUTATHIONE S TRANSFERASE D10, ISOFORM A-RELATED"/>
    <property type="match status" value="1"/>
</dbReference>
<evidence type="ECO:0000259" key="3">
    <source>
        <dbReference type="PROSITE" id="PS50405"/>
    </source>
</evidence>